<dbReference type="AlphaFoldDB" id="A0A1Q5ZUE7"/>
<keyword evidence="2" id="KW-0998">Cell outer membrane</keyword>
<dbReference type="Pfam" id="PF13715">
    <property type="entry name" value="CarbopepD_reg_2"/>
    <property type="match status" value="1"/>
</dbReference>
<reference evidence="6 7" key="1">
    <citation type="submission" date="2016-11" db="EMBL/GenBank/DDBJ databases">
        <title>Whole Genome Sequencing of Mucilaginibacter polytrichastri RG4-7(T) isolated from the moss sample.</title>
        <authorList>
            <person name="Li Y."/>
        </authorList>
    </citation>
    <scope>NUCLEOTIDE SEQUENCE [LARGE SCALE GENOMIC DNA]</scope>
    <source>
        <strain evidence="6 7">RG4-7</strain>
    </source>
</reference>
<dbReference type="InterPro" id="IPR008969">
    <property type="entry name" value="CarboxyPept-like_regulatory"/>
</dbReference>
<dbReference type="GO" id="GO:0044718">
    <property type="term" value="P:siderophore transmembrane transport"/>
    <property type="evidence" value="ECO:0007669"/>
    <property type="project" value="TreeGrafter"/>
</dbReference>
<dbReference type="Proteomes" id="UP000186720">
    <property type="component" value="Unassembled WGS sequence"/>
</dbReference>
<evidence type="ECO:0000256" key="2">
    <source>
        <dbReference type="PROSITE-ProRule" id="PRU01360"/>
    </source>
</evidence>
<keyword evidence="2" id="KW-0812">Transmembrane</keyword>
<dbReference type="SUPFAM" id="SSF49464">
    <property type="entry name" value="Carboxypeptidase regulatory domain-like"/>
    <property type="match status" value="1"/>
</dbReference>
<evidence type="ECO:0000259" key="5">
    <source>
        <dbReference type="Pfam" id="PF07715"/>
    </source>
</evidence>
<dbReference type="Pfam" id="PF07715">
    <property type="entry name" value="Plug"/>
    <property type="match status" value="1"/>
</dbReference>
<evidence type="ECO:0000256" key="4">
    <source>
        <dbReference type="SAM" id="SignalP"/>
    </source>
</evidence>
<evidence type="ECO:0000256" key="1">
    <source>
        <dbReference type="ARBA" id="ARBA00022729"/>
    </source>
</evidence>
<feature type="compositionally biased region" description="Low complexity" evidence="3">
    <location>
        <begin position="594"/>
        <end position="604"/>
    </location>
</feature>
<dbReference type="InterPro" id="IPR023996">
    <property type="entry name" value="TonB-dep_OMP_SusC/RagA"/>
</dbReference>
<dbReference type="InterPro" id="IPR037066">
    <property type="entry name" value="Plug_dom_sf"/>
</dbReference>
<sequence length="1065" mass="115033">MYSPHRKRFPARLSLLTGMVIACCITCMQPAPVFAANKILKESASVRVNGKVTDEKGLSLPGVSIALKGTAIGVVSDQDGNFSINVPDASAGTLVFSFVGYVNQEVALTGQTNVKVSLQIDAKSLSEVVVVGYGTQKKATLTGSISVVKGGDLVKSPQPNISSSFAGRVSGVVANNGSGEPGYDGSNISIRGLATTGSNSVLVVVDGIPGQIGGLERLDPNDIESVSVLKDASAAVYGNRAANGVILITTKHGKTGKASVSYSFSEGFSSPTRLPKLADAATYAQIMNNISYYNNQPGGLNQVYSNDQIEKFRNGSDPLNYPNTNWEKITLKNYALQNQQNVTVTGGSEDVKYYNSVGITSQDGLYKNGAAKYNQYNFRSNIDATVAKGFKIGLSLQGREEDRKFPTTSAANNFRGIYRGYPTTAAFYPNGLPTSGFDNTNPALTPTSLGGTSNNPTQTFNGILRASYDIPGISGLSLDGFFSADKTGVFNKTFNTPYTVYTYSSATNLYTPSTQGGFSGRPFLNESQLNQSLITSNIKLNFVRQFGKNNINAFVAYEQSQNTYNYFWAQRNNFPTVTTPELSQGGSAPGDATNGGSSSDNNGNYNYNRRSVISRLAYNYDEKYLLEAQFRADGSSLFAPGNQWGYFPSISAGYRISKEKWFSDKVKFIDDLKIRASYGVLGDDIIAPYQYFDNYALNNAVVLDNGQGASPQPGIDQIKLANPRITWETAKKTDIGINAVFLKNFTLEAIYFRQIRSNILAYRNGSIPGTSGIVNPLYGSPLVPAENIGKVNNGGFEATLGYNHPGTFSWGVSGNFTYTKSKIIYIDEAAGVLPYQRKTGNPLNTYLLYKSTGIFRSQAQLNNTPHVPGAQVGDLIYADVNNDGQITTADQERSKYGNIPQITYGLSFNAGYKNFDLSVLFAGQAEVSQYVLPESGVIGNFYSSWANNAWSPTNPNGSYPKVSDRASSSVSGGLYNSTFWLNDASFLRLKNVQLGYSLSSQVLSKLHIKGVRVFVSGFNLLTFTKVKDYDPEGTDGSGKFGSAQYGSGQFYPQQKIINLGANIKF</sequence>
<feature type="region of interest" description="Disordered" evidence="3">
    <location>
        <begin position="578"/>
        <end position="604"/>
    </location>
</feature>
<dbReference type="InterPro" id="IPR039426">
    <property type="entry name" value="TonB-dep_rcpt-like"/>
</dbReference>
<dbReference type="PANTHER" id="PTHR30069:SF29">
    <property type="entry name" value="HEMOGLOBIN AND HEMOGLOBIN-HAPTOGLOBIN-BINDING PROTEIN 1-RELATED"/>
    <property type="match status" value="1"/>
</dbReference>
<feature type="chain" id="PRO_5010203025" description="TonB-dependent receptor plug domain-containing protein" evidence="4">
    <location>
        <begin position="36"/>
        <end position="1065"/>
    </location>
</feature>
<evidence type="ECO:0000256" key="3">
    <source>
        <dbReference type="SAM" id="MobiDB-lite"/>
    </source>
</evidence>
<keyword evidence="1 4" id="KW-0732">Signal</keyword>
<feature type="signal peptide" evidence="4">
    <location>
        <begin position="1"/>
        <end position="35"/>
    </location>
</feature>
<comment type="similarity">
    <text evidence="2">Belongs to the TonB-dependent receptor family.</text>
</comment>
<dbReference type="FunFam" id="2.170.130.10:FF:000003">
    <property type="entry name" value="SusC/RagA family TonB-linked outer membrane protein"/>
    <property type="match status" value="1"/>
</dbReference>
<name>A0A1Q5ZUE7_9SPHI</name>
<keyword evidence="2" id="KW-0472">Membrane</keyword>
<gene>
    <name evidence="6" type="ORF">RG47T_0847</name>
</gene>
<keyword evidence="2" id="KW-1134">Transmembrane beta strand</keyword>
<keyword evidence="2" id="KW-0813">Transport</keyword>
<dbReference type="PROSITE" id="PS51257">
    <property type="entry name" value="PROKAR_LIPOPROTEIN"/>
    <property type="match status" value="1"/>
</dbReference>
<feature type="domain" description="TonB-dependent receptor plug" evidence="5">
    <location>
        <begin position="138"/>
        <end position="245"/>
    </location>
</feature>
<evidence type="ECO:0000313" key="7">
    <source>
        <dbReference type="Proteomes" id="UP000186720"/>
    </source>
</evidence>
<dbReference type="InterPro" id="IPR012910">
    <property type="entry name" value="Plug_dom"/>
</dbReference>
<comment type="subcellular location">
    <subcellularLocation>
        <location evidence="2">Cell outer membrane</location>
        <topology evidence="2">Multi-pass membrane protein</topology>
    </subcellularLocation>
</comment>
<protein>
    <recommendedName>
        <fullName evidence="5">TonB-dependent receptor plug domain-containing protein</fullName>
    </recommendedName>
</protein>
<accession>A0A1Q5ZUE7</accession>
<dbReference type="Gene3D" id="2.60.40.1120">
    <property type="entry name" value="Carboxypeptidase-like, regulatory domain"/>
    <property type="match status" value="1"/>
</dbReference>
<dbReference type="EMBL" id="MPPL01000001">
    <property type="protein sequence ID" value="OKS85401.1"/>
    <property type="molecule type" value="Genomic_DNA"/>
</dbReference>
<comment type="caution">
    <text evidence="6">The sequence shown here is derived from an EMBL/GenBank/DDBJ whole genome shotgun (WGS) entry which is preliminary data.</text>
</comment>
<dbReference type="STRING" id="1302689.RG47T_0847"/>
<dbReference type="SUPFAM" id="SSF56935">
    <property type="entry name" value="Porins"/>
    <property type="match status" value="1"/>
</dbReference>
<dbReference type="Gene3D" id="2.170.130.10">
    <property type="entry name" value="TonB-dependent receptor, plug domain"/>
    <property type="match status" value="1"/>
</dbReference>
<keyword evidence="7" id="KW-1185">Reference proteome</keyword>
<organism evidence="6 7">
    <name type="scientific">Mucilaginibacter polytrichastri</name>
    <dbReference type="NCBI Taxonomy" id="1302689"/>
    <lineage>
        <taxon>Bacteria</taxon>
        <taxon>Pseudomonadati</taxon>
        <taxon>Bacteroidota</taxon>
        <taxon>Sphingobacteriia</taxon>
        <taxon>Sphingobacteriales</taxon>
        <taxon>Sphingobacteriaceae</taxon>
        <taxon>Mucilaginibacter</taxon>
    </lineage>
</organism>
<dbReference type="PANTHER" id="PTHR30069">
    <property type="entry name" value="TONB-DEPENDENT OUTER MEMBRANE RECEPTOR"/>
    <property type="match status" value="1"/>
</dbReference>
<proteinExistence type="inferred from homology"/>
<dbReference type="GO" id="GO:0015344">
    <property type="term" value="F:siderophore uptake transmembrane transporter activity"/>
    <property type="evidence" value="ECO:0007669"/>
    <property type="project" value="TreeGrafter"/>
</dbReference>
<evidence type="ECO:0000313" key="6">
    <source>
        <dbReference type="EMBL" id="OKS85401.1"/>
    </source>
</evidence>
<dbReference type="NCBIfam" id="TIGR04057">
    <property type="entry name" value="SusC_RagA_signa"/>
    <property type="match status" value="1"/>
</dbReference>
<dbReference type="NCBIfam" id="TIGR04056">
    <property type="entry name" value="OMP_RagA_SusC"/>
    <property type="match status" value="1"/>
</dbReference>
<dbReference type="PROSITE" id="PS52016">
    <property type="entry name" value="TONB_DEPENDENT_REC_3"/>
    <property type="match status" value="1"/>
</dbReference>
<dbReference type="GO" id="GO:0009279">
    <property type="term" value="C:cell outer membrane"/>
    <property type="evidence" value="ECO:0007669"/>
    <property type="project" value="UniProtKB-SubCell"/>
</dbReference>
<dbReference type="InterPro" id="IPR023997">
    <property type="entry name" value="TonB-dep_OMP_SusC/RagA_CS"/>
</dbReference>